<keyword evidence="8" id="KW-0289">Folate biosynthesis</keyword>
<dbReference type="AlphaFoldDB" id="A0A9Q7ETS4"/>
<dbReference type="EMBL" id="CP072943">
    <property type="protein sequence ID" value="QTX31223.1"/>
    <property type="molecule type" value="Genomic_DNA"/>
</dbReference>
<keyword evidence="6" id="KW-0479">Metal-binding</keyword>
<evidence type="ECO:0000259" key="9">
    <source>
        <dbReference type="PROSITE" id="PS50972"/>
    </source>
</evidence>
<dbReference type="NCBIfam" id="TIGR01496">
    <property type="entry name" value="DHPS"/>
    <property type="match status" value="1"/>
</dbReference>
<dbReference type="PROSITE" id="PS50972">
    <property type="entry name" value="PTERIN_BINDING"/>
    <property type="match status" value="1"/>
</dbReference>
<comment type="pathway">
    <text evidence="3">Cofactor biosynthesis; tetrahydrofolate biosynthesis; 7,8-dihydrofolate from 2-amino-4-hydroxy-6-hydroxymethyl-7,8-dihydropteridine diphosphate and 4-aminobenzoate: step 1/2.</text>
</comment>
<organism evidence="10 11">
    <name type="scientific">Aminithiophilus ramosus</name>
    <dbReference type="NCBI Taxonomy" id="3029084"/>
    <lineage>
        <taxon>Bacteria</taxon>
        <taxon>Thermotogati</taxon>
        <taxon>Synergistota</taxon>
        <taxon>Synergistia</taxon>
        <taxon>Synergistales</taxon>
        <taxon>Aminithiophilaceae</taxon>
        <taxon>Aminithiophilus</taxon>
    </lineage>
</organism>
<gene>
    <name evidence="10" type="primary">folP</name>
    <name evidence="10" type="ORF">KAR29_07365</name>
</gene>
<dbReference type="KEGG" id="aram:KAR29_07365"/>
<evidence type="ECO:0000256" key="7">
    <source>
        <dbReference type="ARBA" id="ARBA00022842"/>
    </source>
</evidence>
<evidence type="ECO:0000256" key="3">
    <source>
        <dbReference type="ARBA" id="ARBA00004763"/>
    </source>
</evidence>
<comment type="cofactor">
    <cofactor evidence="2">
        <name>Mg(2+)</name>
        <dbReference type="ChEBI" id="CHEBI:18420"/>
    </cofactor>
</comment>
<dbReference type="Proteomes" id="UP000671879">
    <property type="component" value="Chromosome"/>
</dbReference>
<comment type="catalytic activity">
    <reaction evidence="1">
        <text>(7,8-dihydropterin-6-yl)methyl diphosphate + 4-aminobenzoate = 7,8-dihydropteroate + diphosphate</text>
        <dbReference type="Rhea" id="RHEA:19949"/>
        <dbReference type="ChEBI" id="CHEBI:17836"/>
        <dbReference type="ChEBI" id="CHEBI:17839"/>
        <dbReference type="ChEBI" id="CHEBI:33019"/>
        <dbReference type="ChEBI" id="CHEBI:72950"/>
        <dbReference type="EC" id="2.5.1.15"/>
    </reaction>
</comment>
<evidence type="ECO:0000256" key="5">
    <source>
        <dbReference type="ARBA" id="ARBA00022679"/>
    </source>
</evidence>
<evidence type="ECO:0000256" key="2">
    <source>
        <dbReference type="ARBA" id="ARBA00001946"/>
    </source>
</evidence>
<accession>A0A9Q7ETS4</accession>
<dbReference type="GO" id="GO:0005829">
    <property type="term" value="C:cytosol"/>
    <property type="evidence" value="ECO:0007669"/>
    <property type="project" value="TreeGrafter"/>
</dbReference>
<dbReference type="PANTHER" id="PTHR20941">
    <property type="entry name" value="FOLATE SYNTHESIS PROTEINS"/>
    <property type="match status" value="1"/>
</dbReference>
<dbReference type="Pfam" id="PF00809">
    <property type="entry name" value="Pterin_bind"/>
    <property type="match status" value="1"/>
</dbReference>
<dbReference type="Gene3D" id="3.20.20.20">
    <property type="entry name" value="Dihydropteroate synthase-like"/>
    <property type="match status" value="1"/>
</dbReference>
<protein>
    <recommendedName>
        <fullName evidence="4">dihydropteroate synthase</fullName>
        <ecNumber evidence="4">2.5.1.15</ecNumber>
    </recommendedName>
</protein>
<dbReference type="SUPFAM" id="SSF51717">
    <property type="entry name" value="Dihydropteroate synthetase-like"/>
    <property type="match status" value="1"/>
</dbReference>
<evidence type="ECO:0000256" key="6">
    <source>
        <dbReference type="ARBA" id="ARBA00022723"/>
    </source>
</evidence>
<dbReference type="RefSeq" id="WP_274372368.1">
    <property type="nucleotide sequence ID" value="NZ_CP072943.1"/>
</dbReference>
<evidence type="ECO:0000256" key="8">
    <source>
        <dbReference type="ARBA" id="ARBA00022909"/>
    </source>
</evidence>
<dbReference type="GO" id="GO:0046872">
    <property type="term" value="F:metal ion binding"/>
    <property type="evidence" value="ECO:0007669"/>
    <property type="project" value="UniProtKB-KW"/>
</dbReference>
<dbReference type="PROSITE" id="PS00793">
    <property type="entry name" value="DHPS_2"/>
    <property type="match status" value="1"/>
</dbReference>
<evidence type="ECO:0000256" key="4">
    <source>
        <dbReference type="ARBA" id="ARBA00012458"/>
    </source>
</evidence>
<dbReference type="InterPro" id="IPR006390">
    <property type="entry name" value="DHP_synth_dom"/>
</dbReference>
<keyword evidence="11" id="KW-1185">Reference proteome</keyword>
<evidence type="ECO:0000256" key="1">
    <source>
        <dbReference type="ARBA" id="ARBA00000012"/>
    </source>
</evidence>
<proteinExistence type="predicted"/>
<dbReference type="PANTHER" id="PTHR20941:SF1">
    <property type="entry name" value="FOLIC ACID SYNTHESIS PROTEIN FOL1"/>
    <property type="match status" value="1"/>
</dbReference>
<dbReference type="GO" id="GO:0004156">
    <property type="term" value="F:dihydropteroate synthase activity"/>
    <property type="evidence" value="ECO:0007669"/>
    <property type="project" value="UniProtKB-EC"/>
</dbReference>
<dbReference type="InterPro" id="IPR000489">
    <property type="entry name" value="Pterin-binding_dom"/>
</dbReference>
<dbReference type="CDD" id="cd00739">
    <property type="entry name" value="DHPS"/>
    <property type="match status" value="1"/>
</dbReference>
<evidence type="ECO:0000313" key="11">
    <source>
        <dbReference type="Proteomes" id="UP000671879"/>
    </source>
</evidence>
<dbReference type="EC" id="2.5.1.15" evidence="4"/>
<sequence>MRPLQIDFIDDGEIGRRLKALGCDDRGVPYFLAKRETLTLLLKDVDTRAANALKQEMLARGGDVAVHRNAIDRQVERTDGLLFGTEKAVRLLVEKLKAMPYWGLEEVRLGLTAFLASRRRGEHPRGLDLPGGRRLSFEGRSLIMGILNVTADSFYAGSRIADLAELLERAETMVAEGADILDVGAESTRPGSDGLDAATELVRLVPALRALRERFPDLPLSADTNKASVAEAAVAAGADIVNDISGFGFDGALAETVAALAVPVVVMHIQGRPRTMQEAPRYGDLLPDMVAYFEDRLALAARSGIDESRIILDPGIGFGKTSEHNLEILRHLEALRGFGLPLLVGHSRKSFLGAVLDEPRPEGRLEGTLAVSALCAWRDVEILRVHDVGASRKAVDVVAAIRRGSP</sequence>
<name>A0A9Q7ETS4_9BACT</name>
<keyword evidence="7" id="KW-0460">Magnesium</keyword>
<feature type="domain" description="Pterin-binding" evidence="9">
    <location>
        <begin position="141"/>
        <end position="396"/>
    </location>
</feature>
<dbReference type="InterPro" id="IPR045031">
    <property type="entry name" value="DHP_synth-like"/>
</dbReference>
<dbReference type="InterPro" id="IPR011005">
    <property type="entry name" value="Dihydropteroate_synth-like_sf"/>
</dbReference>
<reference evidence="11" key="1">
    <citation type="submission" date="2021-04" db="EMBL/GenBank/DDBJ databases">
        <title>A novel Synergistetes isolate from a pyrite-forming mixed culture.</title>
        <authorList>
            <person name="Bunk B."/>
            <person name="Sproer C."/>
            <person name="Spring S."/>
            <person name="Pester M."/>
        </authorList>
    </citation>
    <scope>NUCLEOTIDE SEQUENCE [LARGE SCALE GENOMIC DNA]</scope>
    <source>
        <strain evidence="11">J.5.4.2-T.3.5.2</strain>
    </source>
</reference>
<dbReference type="GO" id="GO:0046656">
    <property type="term" value="P:folic acid biosynthetic process"/>
    <property type="evidence" value="ECO:0007669"/>
    <property type="project" value="UniProtKB-KW"/>
</dbReference>
<keyword evidence="5 10" id="KW-0808">Transferase</keyword>
<evidence type="ECO:0000313" key="10">
    <source>
        <dbReference type="EMBL" id="QTX31223.1"/>
    </source>
</evidence>
<dbReference type="GO" id="GO:0046654">
    <property type="term" value="P:tetrahydrofolate biosynthetic process"/>
    <property type="evidence" value="ECO:0007669"/>
    <property type="project" value="TreeGrafter"/>
</dbReference>